<feature type="domain" description="Major facilitator superfamily (MFS) profile" evidence="9">
    <location>
        <begin position="23"/>
        <end position="396"/>
    </location>
</feature>
<comment type="subcellular location">
    <subcellularLocation>
        <location evidence="1">Cell membrane</location>
        <topology evidence="1">Multi-pass membrane protein</topology>
    </subcellularLocation>
</comment>
<feature type="transmembrane region" description="Helical" evidence="8">
    <location>
        <begin position="114"/>
        <end position="135"/>
    </location>
</feature>
<keyword evidence="7 8" id="KW-0472">Membrane</keyword>
<dbReference type="RefSeq" id="WP_128269997.1">
    <property type="nucleotide sequence ID" value="NZ_SAUW01000012.1"/>
</dbReference>
<dbReference type="InterPro" id="IPR005829">
    <property type="entry name" value="Sugar_transporter_CS"/>
</dbReference>
<keyword evidence="6 8" id="KW-1133">Transmembrane helix</keyword>
<dbReference type="PROSITE" id="PS50850">
    <property type="entry name" value="MFS"/>
    <property type="match status" value="1"/>
</dbReference>
<keyword evidence="11" id="KW-1185">Reference proteome</keyword>
<feature type="transmembrane region" description="Helical" evidence="8">
    <location>
        <begin position="292"/>
        <end position="312"/>
    </location>
</feature>
<evidence type="ECO:0000256" key="2">
    <source>
        <dbReference type="ARBA" id="ARBA00008335"/>
    </source>
</evidence>
<feature type="transmembrane region" description="Helical" evidence="8">
    <location>
        <begin position="261"/>
        <end position="280"/>
    </location>
</feature>
<proteinExistence type="inferred from homology"/>
<dbReference type="InterPro" id="IPR022324">
    <property type="entry name" value="Bacilysin_exporter_BacE_put"/>
</dbReference>
<dbReference type="PRINTS" id="PR01988">
    <property type="entry name" value="EXPORTERBACE"/>
</dbReference>
<organism evidence="10 11">
    <name type="scientific">Paenirhodobacter populi</name>
    <dbReference type="NCBI Taxonomy" id="2306993"/>
    <lineage>
        <taxon>Bacteria</taxon>
        <taxon>Pseudomonadati</taxon>
        <taxon>Pseudomonadota</taxon>
        <taxon>Alphaproteobacteria</taxon>
        <taxon>Rhodobacterales</taxon>
        <taxon>Rhodobacter group</taxon>
        <taxon>Paenirhodobacter</taxon>
    </lineage>
</organism>
<evidence type="ECO:0000256" key="6">
    <source>
        <dbReference type="ARBA" id="ARBA00022989"/>
    </source>
</evidence>
<feature type="transmembrane region" description="Helical" evidence="8">
    <location>
        <begin position="147"/>
        <end position="169"/>
    </location>
</feature>
<keyword evidence="3" id="KW-0813">Transport</keyword>
<reference evidence="10 11" key="1">
    <citation type="submission" date="2019-01" db="EMBL/GenBank/DDBJ databases">
        <title>Sinorhodobacter populi sp. nov. isolated from the symptomatic bark tissue of Populus euramericana canker.</title>
        <authorList>
            <person name="Xu G."/>
        </authorList>
    </citation>
    <scope>NUCLEOTIDE SEQUENCE [LARGE SCALE GENOMIC DNA]</scope>
    <source>
        <strain evidence="10 11">2D-5</strain>
    </source>
</reference>
<dbReference type="CDD" id="cd17324">
    <property type="entry name" value="MFS_NepI_like"/>
    <property type="match status" value="1"/>
</dbReference>
<dbReference type="EMBL" id="SAUW01000012">
    <property type="protein sequence ID" value="RWR10474.1"/>
    <property type="molecule type" value="Genomic_DNA"/>
</dbReference>
<evidence type="ECO:0000256" key="1">
    <source>
        <dbReference type="ARBA" id="ARBA00004651"/>
    </source>
</evidence>
<gene>
    <name evidence="10" type="ORF">D2T33_12520</name>
</gene>
<accession>A0A443IT92</accession>
<feature type="transmembrane region" description="Helical" evidence="8">
    <location>
        <begin position="20"/>
        <end position="45"/>
    </location>
</feature>
<evidence type="ECO:0000259" key="9">
    <source>
        <dbReference type="PROSITE" id="PS50850"/>
    </source>
</evidence>
<dbReference type="GO" id="GO:0022857">
    <property type="term" value="F:transmembrane transporter activity"/>
    <property type="evidence" value="ECO:0007669"/>
    <property type="project" value="InterPro"/>
</dbReference>
<dbReference type="AlphaFoldDB" id="A0A443IT92"/>
<evidence type="ECO:0000256" key="3">
    <source>
        <dbReference type="ARBA" id="ARBA00022448"/>
    </source>
</evidence>
<dbReference type="PANTHER" id="PTHR43271:SF1">
    <property type="entry name" value="INNER MEMBRANE TRANSPORT PROTEIN YNFM"/>
    <property type="match status" value="1"/>
</dbReference>
<feature type="transmembrane region" description="Helical" evidence="8">
    <location>
        <begin position="89"/>
        <end position="108"/>
    </location>
</feature>
<comment type="similarity">
    <text evidence="2">Belongs to the major facilitator superfamily.</text>
</comment>
<evidence type="ECO:0000313" key="10">
    <source>
        <dbReference type="EMBL" id="RWR10474.1"/>
    </source>
</evidence>
<evidence type="ECO:0000256" key="8">
    <source>
        <dbReference type="SAM" id="Phobius"/>
    </source>
</evidence>
<evidence type="ECO:0000313" key="11">
    <source>
        <dbReference type="Proteomes" id="UP000285710"/>
    </source>
</evidence>
<feature type="transmembrane region" description="Helical" evidence="8">
    <location>
        <begin position="318"/>
        <end position="338"/>
    </location>
</feature>
<dbReference type="Pfam" id="PF07690">
    <property type="entry name" value="MFS_1"/>
    <property type="match status" value="1"/>
</dbReference>
<dbReference type="Proteomes" id="UP000285710">
    <property type="component" value="Unassembled WGS sequence"/>
</dbReference>
<protein>
    <submittedName>
        <fullName evidence="10">MFS transporter</fullName>
    </submittedName>
</protein>
<evidence type="ECO:0000256" key="5">
    <source>
        <dbReference type="ARBA" id="ARBA00022692"/>
    </source>
</evidence>
<dbReference type="PANTHER" id="PTHR43271">
    <property type="entry name" value="BLL2771 PROTEIN"/>
    <property type="match status" value="1"/>
</dbReference>
<feature type="transmembrane region" description="Helical" evidence="8">
    <location>
        <begin position="57"/>
        <end position="77"/>
    </location>
</feature>
<feature type="transmembrane region" description="Helical" evidence="8">
    <location>
        <begin position="228"/>
        <end position="249"/>
    </location>
</feature>
<dbReference type="InterPro" id="IPR036259">
    <property type="entry name" value="MFS_trans_sf"/>
</dbReference>
<evidence type="ECO:0000256" key="7">
    <source>
        <dbReference type="ARBA" id="ARBA00023136"/>
    </source>
</evidence>
<keyword evidence="4" id="KW-1003">Cell membrane</keyword>
<keyword evidence="5 8" id="KW-0812">Transmembrane</keyword>
<feature type="transmembrane region" description="Helical" evidence="8">
    <location>
        <begin position="175"/>
        <end position="197"/>
    </location>
</feature>
<dbReference type="Gene3D" id="1.20.1250.20">
    <property type="entry name" value="MFS general substrate transporter like domains"/>
    <property type="match status" value="1"/>
</dbReference>
<feature type="transmembrane region" description="Helical" evidence="8">
    <location>
        <begin position="350"/>
        <end position="367"/>
    </location>
</feature>
<dbReference type="InterPro" id="IPR011701">
    <property type="entry name" value="MFS"/>
</dbReference>
<dbReference type="PROSITE" id="PS00216">
    <property type="entry name" value="SUGAR_TRANSPORT_1"/>
    <property type="match status" value="1"/>
</dbReference>
<sequence length="403" mass="42324">MSLAENISAPPQLDFDMPGFWRVCISLILSGFCAFSALYCVQPILPVLAADFGIGAASSSLAMTLTTIALAVGLVFSGPISDSLGRKPVMLFSMISTGLLMIALAFAPSWHVLLVIRTLIGLLLGGITAINLTYLAEEVTPHSLGRAVGLVLAGNSVGGMISRVGVGVAAEHMDWHYPVATVGVLSLIAAALLWLWLPASRHFTPARLSLAQTLENYRLHLHTPGLPTAFLAGFLLMGAFVTFFNYIGFRLLGAPFHLGQTVVGLVSLVFLPATYAAILAGRMSDRYGAQKAHLASIAVMALGLALTAAPVFPVLAAGTLLFTMGFFGAHSTATGYVARTAHSARAQATSMYQISFYVGASIAGTLGGLGWDLLGWSGVLALLALLIAAAFVNGRNLHSRHRF</sequence>
<dbReference type="InterPro" id="IPR020846">
    <property type="entry name" value="MFS_dom"/>
</dbReference>
<evidence type="ECO:0000256" key="4">
    <source>
        <dbReference type="ARBA" id="ARBA00022475"/>
    </source>
</evidence>
<feature type="transmembrane region" description="Helical" evidence="8">
    <location>
        <begin position="373"/>
        <end position="392"/>
    </location>
</feature>
<reference evidence="10 11" key="2">
    <citation type="submission" date="2019-01" db="EMBL/GenBank/DDBJ databases">
        <authorList>
            <person name="Li Y."/>
        </authorList>
    </citation>
    <scope>NUCLEOTIDE SEQUENCE [LARGE SCALE GENOMIC DNA]</scope>
    <source>
        <strain evidence="10 11">2D-5</strain>
    </source>
</reference>
<dbReference type="GO" id="GO:0005886">
    <property type="term" value="C:plasma membrane"/>
    <property type="evidence" value="ECO:0007669"/>
    <property type="project" value="UniProtKB-SubCell"/>
</dbReference>
<comment type="caution">
    <text evidence="10">The sequence shown here is derived from an EMBL/GenBank/DDBJ whole genome shotgun (WGS) entry which is preliminary data.</text>
</comment>
<name>A0A443IT92_9RHOB</name>
<dbReference type="SUPFAM" id="SSF103473">
    <property type="entry name" value="MFS general substrate transporter"/>
    <property type="match status" value="1"/>
</dbReference>